<sequence>MDNPESPPPIPTPRQKRPSSMACDNCRRRKVRCTRERPCQKCQDVALVCSYTSIPRRKGPKGHNAHVLNSLRILGDLPASTAHSTGSYPQQPAFTSMPTLPSSYDMDSTASSSPTPSLTVSHTSGSSADHHTTQLGLTSSSPSTTSRRISSTVLGAHVGLFLHHLYPIMPVVDGQAMADCADPDALHPRRYAHLVALSAATHLQLNLDIGEPKPSDDNLISGHDLILEALRALCEYDPLEEPHMDTVLTMFFLFCAYGNLNKPVYAWHYLTQTISYLQILNLDKEGIYASLSLADSEARRRVFWLVFITERAYALQTGRPVMLRASIRKPSVLNSETPALLYGFVSLISLFEQMVPDFYSWNNMDSLNGLQESPLISAMYQSISNPPALLAEVSETHQVDYIISQQWLLVCLWNYHMKMYPYQARDSNSLLPIHIPLMAGRCALACLSSVSMPSVDAHGIGMEQKLYDIGESITQFAPTLLTKRPNKTLSTSETKDLLKSILDVLSRTRGSQSYLFSTLLQKSQDILQANHLPPSAPAPPSSAAQLFTSSKKMQSQSQPQPQPQSQCQSRPHSQPQPDVGFLSIEMVAEVPEETTAGITSPDALGEETRGEAVNASHGFKQLASEGHGGSSDLYLPY</sequence>
<keyword evidence="9" id="KW-1185">Reference proteome</keyword>
<gene>
    <name evidence="8" type="ORF">BJX66DRAFT_96124</name>
</gene>
<dbReference type="SMART" id="SM00906">
    <property type="entry name" value="Fungal_trans"/>
    <property type="match status" value="1"/>
</dbReference>
<dbReference type="InterPro" id="IPR050797">
    <property type="entry name" value="Carb_Metab_Trans_Reg"/>
</dbReference>
<feature type="compositionally biased region" description="Low complexity" evidence="6">
    <location>
        <begin position="102"/>
        <end position="124"/>
    </location>
</feature>
<feature type="region of interest" description="Disordered" evidence="6">
    <location>
        <begin position="81"/>
        <end position="147"/>
    </location>
</feature>
<dbReference type="PANTHER" id="PTHR31668:SF19">
    <property type="entry name" value="ZN(2)-C6 FUNGAL-TYPE DOMAIN-CONTAINING PROTEIN-RELATED"/>
    <property type="match status" value="1"/>
</dbReference>
<dbReference type="InterPro" id="IPR001138">
    <property type="entry name" value="Zn2Cys6_DnaBD"/>
</dbReference>
<name>A0ABR4FLK6_9EURO</name>
<feature type="compositionally biased region" description="Low complexity" evidence="6">
    <location>
        <begin position="554"/>
        <end position="577"/>
    </location>
</feature>
<dbReference type="InterPro" id="IPR036864">
    <property type="entry name" value="Zn2-C6_fun-type_DNA-bd_sf"/>
</dbReference>
<evidence type="ECO:0000256" key="4">
    <source>
        <dbReference type="ARBA" id="ARBA00023163"/>
    </source>
</evidence>
<evidence type="ECO:0000256" key="5">
    <source>
        <dbReference type="ARBA" id="ARBA00023242"/>
    </source>
</evidence>
<evidence type="ECO:0000256" key="1">
    <source>
        <dbReference type="ARBA" id="ARBA00022723"/>
    </source>
</evidence>
<dbReference type="CDD" id="cd12148">
    <property type="entry name" value="fungal_TF_MHR"/>
    <property type="match status" value="1"/>
</dbReference>
<feature type="domain" description="Zn(2)-C6 fungal-type" evidence="7">
    <location>
        <begin position="22"/>
        <end position="51"/>
    </location>
</feature>
<feature type="region of interest" description="Disordered" evidence="6">
    <location>
        <begin position="590"/>
        <end position="612"/>
    </location>
</feature>
<dbReference type="Pfam" id="PF04082">
    <property type="entry name" value="Fungal_trans"/>
    <property type="match status" value="1"/>
</dbReference>
<feature type="region of interest" description="Disordered" evidence="6">
    <location>
        <begin position="1"/>
        <end position="22"/>
    </location>
</feature>
<dbReference type="PROSITE" id="PS00463">
    <property type="entry name" value="ZN2_CY6_FUNGAL_1"/>
    <property type="match status" value="1"/>
</dbReference>
<keyword evidence="5" id="KW-0539">Nucleus</keyword>
<dbReference type="EMBL" id="JBFTWV010000193">
    <property type="protein sequence ID" value="KAL2784120.1"/>
    <property type="molecule type" value="Genomic_DNA"/>
</dbReference>
<dbReference type="Pfam" id="PF00172">
    <property type="entry name" value="Zn_clus"/>
    <property type="match status" value="1"/>
</dbReference>
<dbReference type="InterPro" id="IPR007219">
    <property type="entry name" value="XnlR_reg_dom"/>
</dbReference>
<dbReference type="Gene3D" id="4.10.240.10">
    <property type="entry name" value="Zn(2)-C6 fungal-type DNA-binding domain"/>
    <property type="match status" value="1"/>
</dbReference>
<comment type="caution">
    <text evidence="8">The sequence shown here is derived from an EMBL/GenBank/DDBJ whole genome shotgun (WGS) entry which is preliminary data.</text>
</comment>
<organism evidence="8 9">
    <name type="scientific">Aspergillus keveii</name>
    <dbReference type="NCBI Taxonomy" id="714993"/>
    <lineage>
        <taxon>Eukaryota</taxon>
        <taxon>Fungi</taxon>
        <taxon>Dikarya</taxon>
        <taxon>Ascomycota</taxon>
        <taxon>Pezizomycotina</taxon>
        <taxon>Eurotiomycetes</taxon>
        <taxon>Eurotiomycetidae</taxon>
        <taxon>Eurotiales</taxon>
        <taxon>Aspergillaceae</taxon>
        <taxon>Aspergillus</taxon>
        <taxon>Aspergillus subgen. Nidulantes</taxon>
    </lineage>
</organism>
<accession>A0ABR4FLK6</accession>
<keyword evidence="2" id="KW-0805">Transcription regulation</keyword>
<dbReference type="SUPFAM" id="SSF57701">
    <property type="entry name" value="Zn2/Cys6 DNA-binding domain"/>
    <property type="match status" value="1"/>
</dbReference>
<keyword evidence="3" id="KW-0238">DNA-binding</keyword>
<reference evidence="8 9" key="1">
    <citation type="submission" date="2024-07" db="EMBL/GenBank/DDBJ databases">
        <title>Section-level genome sequencing and comparative genomics of Aspergillus sections Usti and Cavernicolus.</title>
        <authorList>
            <consortium name="Lawrence Berkeley National Laboratory"/>
            <person name="Nybo J.L."/>
            <person name="Vesth T.C."/>
            <person name="Theobald S."/>
            <person name="Frisvad J.C."/>
            <person name="Larsen T.O."/>
            <person name="Kjaerboelling I."/>
            <person name="Rothschild-Mancinelli K."/>
            <person name="Lyhne E.K."/>
            <person name="Kogle M.E."/>
            <person name="Barry K."/>
            <person name="Clum A."/>
            <person name="Na H."/>
            <person name="Ledsgaard L."/>
            <person name="Lin J."/>
            <person name="Lipzen A."/>
            <person name="Kuo A."/>
            <person name="Riley R."/>
            <person name="Mondo S."/>
            <person name="Labutti K."/>
            <person name="Haridas S."/>
            <person name="Pangalinan J."/>
            <person name="Salamov A.A."/>
            <person name="Simmons B.A."/>
            <person name="Magnuson J.K."/>
            <person name="Chen J."/>
            <person name="Drula E."/>
            <person name="Henrissat B."/>
            <person name="Wiebenga A."/>
            <person name="Lubbers R.J."/>
            <person name="Gomes A.C."/>
            <person name="Makela M.R."/>
            <person name="Stajich J."/>
            <person name="Grigoriev I.V."/>
            <person name="Mortensen U.H."/>
            <person name="De Vries R.P."/>
            <person name="Baker S.E."/>
            <person name="Andersen M.R."/>
        </authorList>
    </citation>
    <scope>NUCLEOTIDE SEQUENCE [LARGE SCALE GENOMIC DNA]</scope>
    <source>
        <strain evidence="8 9">CBS 209.92</strain>
    </source>
</reference>
<dbReference type="CDD" id="cd00067">
    <property type="entry name" value="GAL4"/>
    <property type="match status" value="1"/>
</dbReference>
<keyword evidence="4" id="KW-0804">Transcription</keyword>
<dbReference type="PANTHER" id="PTHR31668">
    <property type="entry name" value="GLUCOSE TRANSPORT TRANSCRIPTION REGULATOR RGT1-RELATED-RELATED"/>
    <property type="match status" value="1"/>
</dbReference>
<evidence type="ECO:0000259" key="7">
    <source>
        <dbReference type="PROSITE" id="PS50048"/>
    </source>
</evidence>
<evidence type="ECO:0000256" key="2">
    <source>
        <dbReference type="ARBA" id="ARBA00023015"/>
    </source>
</evidence>
<proteinExistence type="predicted"/>
<evidence type="ECO:0000256" key="3">
    <source>
        <dbReference type="ARBA" id="ARBA00023125"/>
    </source>
</evidence>
<dbReference type="PROSITE" id="PS50048">
    <property type="entry name" value="ZN2_CY6_FUNGAL_2"/>
    <property type="match status" value="1"/>
</dbReference>
<evidence type="ECO:0000313" key="9">
    <source>
        <dbReference type="Proteomes" id="UP001610563"/>
    </source>
</evidence>
<feature type="compositionally biased region" description="Pro residues" evidence="6">
    <location>
        <begin position="1"/>
        <end position="12"/>
    </location>
</feature>
<dbReference type="SMART" id="SM00066">
    <property type="entry name" value="GAL4"/>
    <property type="match status" value="1"/>
</dbReference>
<feature type="compositionally biased region" description="Low complexity" evidence="6">
    <location>
        <begin position="138"/>
        <end position="147"/>
    </location>
</feature>
<keyword evidence="1" id="KW-0479">Metal-binding</keyword>
<feature type="compositionally biased region" description="Polar residues" evidence="6">
    <location>
        <begin position="81"/>
        <end position="101"/>
    </location>
</feature>
<protein>
    <recommendedName>
        <fullName evidence="7">Zn(2)-C6 fungal-type domain-containing protein</fullName>
    </recommendedName>
</protein>
<evidence type="ECO:0000256" key="6">
    <source>
        <dbReference type="SAM" id="MobiDB-lite"/>
    </source>
</evidence>
<dbReference type="Proteomes" id="UP001610563">
    <property type="component" value="Unassembled WGS sequence"/>
</dbReference>
<evidence type="ECO:0000313" key="8">
    <source>
        <dbReference type="EMBL" id="KAL2784120.1"/>
    </source>
</evidence>
<feature type="region of interest" description="Disordered" evidence="6">
    <location>
        <begin position="530"/>
        <end position="578"/>
    </location>
</feature>